<dbReference type="Proteomes" id="UP000015531">
    <property type="component" value="Unassembled WGS sequence"/>
</dbReference>
<feature type="domain" description="Nitroreductase" evidence="3">
    <location>
        <begin position="29"/>
        <end position="175"/>
    </location>
</feature>
<dbReference type="InterPro" id="IPR029479">
    <property type="entry name" value="Nitroreductase"/>
</dbReference>
<keyword evidence="2" id="KW-0560">Oxidoreductase</keyword>
<dbReference type="PATRIC" id="fig|1331060.3.peg.2703"/>
<evidence type="ECO:0000256" key="1">
    <source>
        <dbReference type="ARBA" id="ARBA00007118"/>
    </source>
</evidence>
<comment type="caution">
    <text evidence="4">The sequence shown here is derived from an EMBL/GenBank/DDBJ whole genome shotgun (WGS) entry which is preliminary data.</text>
</comment>
<dbReference type="PANTHER" id="PTHR43673:SF10">
    <property type="entry name" value="NADH DEHYDROGENASE_NAD(P)H NITROREDUCTASE XCC3605-RELATED"/>
    <property type="match status" value="1"/>
</dbReference>
<evidence type="ECO:0000313" key="5">
    <source>
        <dbReference type="Proteomes" id="UP000015531"/>
    </source>
</evidence>
<organism evidence="4 5">
    <name type="scientific">Sphingobium lactosutens DS20</name>
    <dbReference type="NCBI Taxonomy" id="1331060"/>
    <lineage>
        <taxon>Bacteria</taxon>
        <taxon>Pseudomonadati</taxon>
        <taxon>Pseudomonadota</taxon>
        <taxon>Alphaproteobacteria</taxon>
        <taxon>Sphingomonadales</taxon>
        <taxon>Sphingomonadaceae</taxon>
        <taxon>Sphingobium</taxon>
    </lineage>
</organism>
<reference evidence="4 5" key="1">
    <citation type="journal article" date="2013" name="Genome Announc.">
        <title>Draft Genome Sequence of Sphingobium lactosutens Strain DS20T, Isolated from a Hexachlorocyclohexane Dumpsite.</title>
        <authorList>
            <person name="Kumar R."/>
            <person name="Dwivedi V."/>
            <person name="Negi V."/>
            <person name="Khurana J.P."/>
            <person name="Lal R."/>
        </authorList>
    </citation>
    <scope>NUCLEOTIDE SEQUENCE [LARGE SCALE GENOMIC DNA]</scope>
    <source>
        <strain evidence="4 5">DS20</strain>
    </source>
</reference>
<protein>
    <submittedName>
        <fullName evidence="4">NAD(P)H-flavin oxidoreductase</fullName>
    </submittedName>
</protein>
<dbReference type="Gene3D" id="3.40.109.10">
    <property type="entry name" value="NADH Oxidase"/>
    <property type="match status" value="1"/>
</dbReference>
<dbReference type="AlphaFoldDB" id="T0IQD1"/>
<evidence type="ECO:0000313" key="4">
    <source>
        <dbReference type="EMBL" id="EQB14065.1"/>
    </source>
</evidence>
<comment type="similarity">
    <text evidence="1">Belongs to the nitroreductase family.</text>
</comment>
<dbReference type="PANTHER" id="PTHR43673">
    <property type="entry name" value="NAD(P)H NITROREDUCTASE YDGI-RELATED"/>
    <property type="match status" value="1"/>
</dbReference>
<dbReference type="GO" id="GO:0016491">
    <property type="term" value="F:oxidoreductase activity"/>
    <property type="evidence" value="ECO:0007669"/>
    <property type="project" value="UniProtKB-KW"/>
</dbReference>
<dbReference type="SUPFAM" id="SSF55469">
    <property type="entry name" value="FMN-dependent nitroreductase-like"/>
    <property type="match status" value="1"/>
</dbReference>
<dbReference type="CDD" id="cd02138">
    <property type="entry name" value="TdsD-like"/>
    <property type="match status" value="1"/>
</dbReference>
<accession>T0IQD1</accession>
<dbReference type="InterPro" id="IPR000415">
    <property type="entry name" value="Nitroreductase-like"/>
</dbReference>
<proteinExistence type="inferred from homology"/>
<keyword evidence="5" id="KW-1185">Reference proteome</keyword>
<dbReference type="EMBL" id="ATDP01000092">
    <property type="protein sequence ID" value="EQB14065.1"/>
    <property type="molecule type" value="Genomic_DNA"/>
</dbReference>
<dbReference type="Pfam" id="PF00881">
    <property type="entry name" value="Nitroreductase"/>
    <property type="match status" value="1"/>
</dbReference>
<evidence type="ECO:0000259" key="3">
    <source>
        <dbReference type="Pfam" id="PF00881"/>
    </source>
</evidence>
<gene>
    <name evidence="4" type="ORF">RLDS_14155</name>
</gene>
<name>T0IQD1_9SPHN</name>
<sequence length="209" mass="23328">MDGATFILMRQIMATDPRAVSRPVDPLLLERWSPRAFDGSAMPQEDLDTLFDAARWAPSASNYQPWRFLYAHRHSADWQRFLDLLVPGNSVWAKQASVLMMVLSDTLTSAPGSDEVKPSHSHSFDAGAAWLALALQATRMGYHTHAMAGVDFDRARTELAVPDRFRLEAAVAIGRQADKGILPDHLQAREMPSGRKPIEEFAFAGNFRH</sequence>
<dbReference type="eggNOG" id="COG0778">
    <property type="taxonomic scope" value="Bacteria"/>
</dbReference>
<evidence type="ECO:0000256" key="2">
    <source>
        <dbReference type="ARBA" id="ARBA00023002"/>
    </source>
</evidence>